<accession>A0A401T867</accession>
<gene>
    <name evidence="1" type="ORF">chiPu_0022986</name>
</gene>
<name>A0A401T867_CHIPU</name>
<evidence type="ECO:0000313" key="2">
    <source>
        <dbReference type="Proteomes" id="UP000287033"/>
    </source>
</evidence>
<dbReference type="Proteomes" id="UP000287033">
    <property type="component" value="Unassembled WGS sequence"/>
</dbReference>
<dbReference type="EMBL" id="BEZZ01013922">
    <property type="protein sequence ID" value="GCC38866.1"/>
    <property type="molecule type" value="Genomic_DNA"/>
</dbReference>
<protein>
    <submittedName>
        <fullName evidence="1">Uncharacterized protein</fullName>
    </submittedName>
</protein>
<organism evidence="1 2">
    <name type="scientific">Chiloscyllium punctatum</name>
    <name type="common">Brownbanded bambooshark</name>
    <name type="synonym">Hemiscyllium punctatum</name>
    <dbReference type="NCBI Taxonomy" id="137246"/>
    <lineage>
        <taxon>Eukaryota</taxon>
        <taxon>Metazoa</taxon>
        <taxon>Chordata</taxon>
        <taxon>Craniata</taxon>
        <taxon>Vertebrata</taxon>
        <taxon>Chondrichthyes</taxon>
        <taxon>Elasmobranchii</taxon>
        <taxon>Galeomorphii</taxon>
        <taxon>Galeoidea</taxon>
        <taxon>Orectolobiformes</taxon>
        <taxon>Hemiscylliidae</taxon>
        <taxon>Chiloscyllium</taxon>
    </lineage>
</organism>
<dbReference type="AlphaFoldDB" id="A0A401T867"/>
<sequence length="89" mass="9384">MSAGSGGPCLTGSEVFSCFWADAGQAGRHGVASPRQRGSAREPLLEGRLLYSPVPAGEQARDPSFILSVTLRCDVRAIEGEQHLTESPT</sequence>
<keyword evidence="2" id="KW-1185">Reference proteome</keyword>
<evidence type="ECO:0000313" key="1">
    <source>
        <dbReference type="EMBL" id="GCC38866.1"/>
    </source>
</evidence>
<feature type="non-terminal residue" evidence="1">
    <location>
        <position position="89"/>
    </location>
</feature>
<comment type="caution">
    <text evidence="1">The sequence shown here is derived from an EMBL/GenBank/DDBJ whole genome shotgun (WGS) entry which is preliminary data.</text>
</comment>
<reference evidence="1 2" key="1">
    <citation type="journal article" date="2018" name="Nat. Ecol. Evol.">
        <title>Shark genomes provide insights into elasmobranch evolution and the origin of vertebrates.</title>
        <authorList>
            <person name="Hara Y"/>
            <person name="Yamaguchi K"/>
            <person name="Onimaru K"/>
            <person name="Kadota M"/>
            <person name="Koyanagi M"/>
            <person name="Keeley SD"/>
            <person name="Tatsumi K"/>
            <person name="Tanaka K"/>
            <person name="Motone F"/>
            <person name="Kageyama Y"/>
            <person name="Nozu R"/>
            <person name="Adachi N"/>
            <person name="Nishimura O"/>
            <person name="Nakagawa R"/>
            <person name="Tanegashima C"/>
            <person name="Kiyatake I"/>
            <person name="Matsumoto R"/>
            <person name="Murakumo K"/>
            <person name="Nishida K"/>
            <person name="Terakita A"/>
            <person name="Kuratani S"/>
            <person name="Sato K"/>
            <person name="Hyodo S Kuraku.S."/>
        </authorList>
    </citation>
    <scope>NUCLEOTIDE SEQUENCE [LARGE SCALE GENOMIC DNA]</scope>
</reference>
<proteinExistence type="predicted"/>